<dbReference type="STRING" id="28743.ENSCVAP00000013929"/>
<evidence type="ECO:0000259" key="5">
    <source>
        <dbReference type="PROSITE" id="PS51211"/>
    </source>
</evidence>
<feature type="domain" description="Vitellogenin" evidence="5">
    <location>
        <begin position="1"/>
        <end position="319"/>
    </location>
</feature>
<dbReference type="Proteomes" id="UP000265020">
    <property type="component" value="Unassembled WGS sequence"/>
</dbReference>
<evidence type="ECO:0000313" key="7">
    <source>
        <dbReference type="Proteomes" id="UP000265020"/>
    </source>
</evidence>
<sequence length="4081" mass="458744">MRSLRNETLSQTVAEMVRVSKWLTFQALFQCGTAECTSAILQVIWTIEGVSLEVDALVYLLGLQANPDAARVRDMLSMAQYKQSKAIMYALANTVKRFYKGGVTPEIKEVSKFMEMILNECSEDNRDSESPSDPQEEAFLVLRVVGVMGRAMQDVSPSLISSILGCMKKTNIPLSNQKAAIQAFRLMEITDEIRRSLLEVYRDPQSSADKRLAAYMVLMKNPDQSVIREITNALRDEKDEQLKSFVISHLHNIHSSDENPEIKELIETLLRDKLTTTNTEFNRLSKNYKLSSQLGSIQSSVIFDGRNTLPKELKLEAALKAFHQSYDLFEVGLEGAGFEPTVEALFGKKGVLPETFSRLINFAGEGAPMFRELLERISGRQSKNRRQVPEDHLTAIINHFQKLLQDARFSAAPEATAFLRLLGNEIGYMKMSEIRQMLETLFMYLHVFIRVIPSQAFLKLTSSTENEMFFHYIFMDTSFSLPTASGLPLKFSLSGVLAPGARGGLTASAETDVSFKPSVGLELITQMGVHLPDFVETGTEMHSSLYHESSFNARVSVKKNQMKLSIPAPTSSSQLLSIRNQLLSVSSGQTKPLPSLVENQVDSTDCQPLITGLNLCTVVRYSNASSVEQAPYFPLTGEALFAVEVQPTGKVSKFVATISDETVREGKRGRTKVETLKLSLRTEGEEPMEAAASVKYNHHKNSISSELLIPDWDLEAGVSLDVTRSDGDRRKMRGFTINVSNKNIPQLTLVGRARHEMMKEIMLQLQMDIPSLKMDASVTTILRKDENVLVDFESALQLPNASYLQKASLKYDDHKFQVELNTDLNAEIKKMIPNGEEHQRNLQKLVDEILDQKVAKTDMKLRHIVTKGIQAGNNWLNKLTAHFPLLTNLRSKRSTSDLHLPPLPEKIFLKSDTLLQYKFNKEKITINVPLPFGGKNSEELNLPKTLSVPVIDLPQIGIYIPAQRYSLPTISFPRSLDLTIALLGLAEASTKIHSNLYNWEGSIVGGNDTVDIPNYVARYQAVAQSPISLLSYKFEGAGMISGRAEDNLKYLLNCSFSHMLLDTSVSILETVRVTERLNAQANYQLKASSPLGLHASLDYSAQSTSTLNSDEVLGDGTLDGLLKLASFHVNTSYSHSYNLRPHDREGRGKSTLRFDSPFSHFQNTIQGVYANSELNVISKTSSQSDVFKHVAELRYKDAQLTLKCNGVLLALEKSVKNVFELGVSSQKSILRVESQVDDDTSRVYSLITGSLGSNGLVLNSEGSLIFAMGRGLHKATVRAERNGLTFSGMNSIQCSPVTMENTFDGAVDFNGASCSSFTKMMAEEGRGELSIEGKVTPSEASLHGDFKGHVYDAATTNNMDLKLNRKGLTIRGNTKGTLRQMMTENSHELIVTLWTLSLHSKTENFICEDLYYTQNTKFKAKPFLVSLDFSNNLRFYDLMLNKESHVKLDLLELDLSGSLNGAFREQHNISHTYELTYKDLSGSVKSSTLVDIMDTQLGHRCSLHFAGFSSLLKCEAKLNSEPLRFGGNIQIQALPFSLDIDSSVESEGEINLYGRHRGQIFSSLVVKTAPLALAWSHDCLVSTAHWLPNGESSMSFNNKFKGHLTPRDQALDWKVNSKLNNNAYEQSITAYNNPDKVGLELSGVALTDFLRQKRSKPEAQTFSIAGFLKYDKNSDCHTIEIPVIESFPSAFDHIKRTFAAALESLQQFLQNLNINQLIGNFRANLDQLPVQVKNFMKKIDLDNQVVEIKRRLDYLMNEFSVSMDDLELGLSNLKRILEENILHIATEVHNLISAADEFITAGHLTHNITTILSYIRDQLQAFDAKYNIKQSLLRTLDFMEDIIRQTDLRKLRQSSVAFLHELDLQYGILETIKEKLSELKTTIEDFDLVQVLENVKTYLLSIDWAYYVEQFSYQIPMSEIAKVMESMNEVILNWIDEYEIPNKLNAVLAYFKYLLLKYELDDIFKDFIDQAVILVKEWKLEETLQKIVEALKSIKIEIVYGKIMDFLYILTSKVREADFQTVIDDLNGRISSILESMKGFDYSAFVDQTNREIADLTDYLNKEIERYEIVNKIEAVRQFFREIQHSIYTYLDELKNTKVSEVLKKLKDVMDSTFYNDVKLKVQDILEDMRQRILDMDIRDEIHIYFQRVSDSYKNTVAFISVHFDRLIEWIKTLAGDIKVIEQTKRAVEEVLVQLKRAEIEIPTFTIPLTDLVIPEFTINLNRMQEITIPAQIAVPEFTFLASYTIPALKIDFKEIKTRIVAVIDRIRGFQIKMPDLEDIFGNLKVIYLPDLPDLTFPEIVLIDIKVPTISIPKFNLQDSGMRKLTVPDVVLPEIPTDICIPVFGKLYGEFSITAPQYILVNKLKIENSTSDSSKPKFVATCTSHAKSPIKALEHTLETTAVLEAPGMEKLHFKQTFKATHMAFSVDHEVSLMLPGSPAEISANATTLVTSEFYTAELVGNAAFSLESEISAVIESSFNHKLDFPALDASSQVSLKQNIVARVESGLVTVTGESTGYGEWSFQGLSDEGTHRTNGEFQVDMSTAKLTCRGEIDYNALRWKHMLTAESAILSHIAFEAQSESRTPFVKNSVLVLKGEANVADLKAALTFSHEAEFIGDLAGTMSNSLELKAHPFEIAVDVRNKMNSKVLLPLKLTSKMDFHHDYGVTMNSEKQRAWWLALVRFNQYKYSHNFTAENNEKHTFFQSVAEGEANLEFLTIPLSVPEMTVPYLQIHTPELRDLSLWEDVGFKFLLFDPQQSFDMDLRFQYHKNPALHCFELHLEPIYSAINSNFEIIQGQFEVYRDKMVKFLKYSYNEARTHYLTHKINTSKLPPRIFRVPGYRIPLLGIQVSAFRAEMPAFSYFVPKKVSTPSFRVPALGFSVPSYTLVLPSLRFPVIYVPETLSEVKLPSFTLPAVQDSIGIPAMGNMTFDFSLKSSVISLNANAGLYNESDIVARFRAFFVSPFDALKGKLDGTTSLTRTRGLKLASAISLEHSNVQADHECSVSLTRRSMEASAANSIKVNLPFLQIEMNQELSGGTRTKINVLSKKKLSYMFNVPQVAFAGKGSVDTTWDLKAQSSHVLVDYSTKGRSDMMIMDLFNLASNLENTKSFYLSINGLRTTGQTSLSFTVDKQVKQKRSLRTKLFLFNLENMVASDISLHRVYATVRYKSNNNFQTEPFTMVGTHAAGGELDLAPLKSFSAYLGCDVNQSSSLGDAVLSQDVTLAFSSEKQSFSWSLKEQLGSVLHGSDWNIFNEVSEAGFEFSVWVGGPLAFLKLIKLPVYQRSLWDVLKFGEVTNINNVQLFNFSSAVTYTKSMDGFDYQIPSTMNEDGVTFSLPVLSFAVPLWAKEAPLSSTNTDMKFEMVEVPDNVTIPPIITVPAFHVPLTSWNIGSFTVDPKSLTIPKVIPKQAFDILFPGLPVISVPSYDIRTEYLKDKMSFLSLRIPQHEITVSSFTVPKSFTIGELTIHLDDITNHISNFKIPALSIPEQKVEIPELVLNLPSSIFIPSFGSLSALFNISSPIYKVSTVASVSKKDLNLEGLISSLCTSTLVFMEYDLTASATIRYIDKMFQLNGDGRLAHRDTAVNWHHVLDHPLRIKRQISRGDSVSRDYRHTLDVDITSPTFTDFSIRFASHRDSITASASSPSAGFLGLDLQIQRRSLSQLRRSSSLLHGRLFSRFLDYPAKDINLLTAKASLRNSDKLVLQTSWNWDSINDLITGFKDRIPLMTNSLLKFINKYHVSHFGFDLNRASVKLRAALLNAVDSVHHVASASLTALQDALQTLADLGLHWYHAASDTLRFPDSMDLRNHWIGEVTGDFLNNRNFSVPGSDRKFSISEMFQQGKSSIMEMIADYTFTIPGTEVVVNGSEIMWNLKREVVAARYHAMRWLRRTSTDIKHAVRLKIQEAHSALSMEPVNSAAQGLITVLQSNLTEAVPRSVDVMEKVTGSTAPYIRVRNIMEMIADHTFTIPGTEVVVNGSEIMWNLKREVVAARYHAMRWLRRTSTDIKHAVRLKVQEAHSALSMEPVNSAAQGLITVLHSNLTEAVQRSVDVMEKVTRSAAPYIRVRKEQVDVEIPFPWMSVSG</sequence>
<dbReference type="Pfam" id="PF06448">
    <property type="entry name" value="DUF1081"/>
    <property type="match status" value="1"/>
</dbReference>
<dbReference type="GO" id="GO:0042632">
    <property type="term" value="P:cholesterol homeostasis"/>
    <property type="evidence" value="ECO:0007669"/>
    <property type="project" value="TreeGrafter"/>
</dbReference>
<dbReference type="GO" id="GO:0006642">
    <property type="term" value="P:triglyceride mobilization"/>
    <property type="evidence" value="ECO:0007669"/>
    <property type="project" value="TreeGrafter"/>
</dbReference>
<keyword evidence="3" id="KW-0325">Glycoprotein</keyword>
<dbReference type="GO" id="GO:0042953">
    <property type="term" value="P:lipoprotein transport"/>
    <property type="evidence" value="ECO:0007669"/>
    <property type="project" value="TreeGrafter"/>
</dbReference>
<dbReference type="GO" id="GO:0034359">
    <property type="term" value="C:mature chylomicron"/>
    <property type="evidence" value="ECO:0007669"/>
    <property type="project" value="TreeGrafter"/>
</dbReference>
<protein>
    <submittedName>
        <fullName evidence="6">Apolipoprotein Ba</fullName>
    </submittedName>
</protein>
<reference evidence="6" key="1">
    <citation type="submission" date="2025-08" db="UniProtKB">
        <authorList>
            <consortium name="Ensembl"/>
        </authorList>
    </citation>
    <scope>IDENTIFICATION</scope>
</reference>
<dbReference type="Pfam" id="PF09172">
    <property type="entry name" value="Vit_open_b-sht"/>
    <property type="match status" value="1"/>
</dbReference>
<proteinExistence type="predicted"/>
<dbReference type="PANTHER" id="PTHR13769">
    <property type="entry name" value="APOLIPOPROTEIN B"/>
    <property type="match status" value="1"/>
</dbReference>
<evidence type="ECO:0000256" key="3">
    <source>
        <dbReference type="ARBA" id="ARBA00023180"/>
    </source>
</evidence>
<accession>A0A3Q2D6D5</accession>
<dbReference type="SUPFAM" id="SSF56968">
    <property type="entry name" value="Lipovitellin-phosvitin complex, beta-sheet shell regions"/>
    <property type="match status" value="1"/>
</dbReference>
<keyword evidence="7" id="KW-1185">Reference proteome</keyword>
<dbReference type="InterPro" id="IPR015255">
    <property type="entry name" value="Vitellinogen_open_b-sht"/>
</dbReference>
<dbReference type="GO" id="GO:0030301">
    <property type="term" value="P:cholesterol transport"/>
    <property type="evidence" value="ECO:0007669"/>
    <property type="project" value="TreeGrafter"/>
</dbReference>
<dbReference type="GO" id="GO:0034361">
    <property type="term" value="C:very-low-density lipoprotein particle"/>
    <property type="evidence" value="ECO:0007669"/>
    <property type="project" value="TreeGrafter"/>
</dbReference>
<dbReference type="GO" id="GO:0120020">
    <property type="term" value="F:cholesterol transfer activity"/>
    <property type="evidence" value="ECO:0007669"/>
    <property type="project" value="TreeGrafter"/>
</dbReference>
<dbReference type="SMART" id="SM01169">
    <property type="entry name" value="DUF1943"/>
    <property type="match status" value="1"/>
</dbReference>
<dbReference type="InterPro" id="IPR052418">
    <property type="entry name" value="Apolipoprotein_B"/>
</dbReference>
<dbReference type="SUPFAM" id="SSF48431">
    <property type="entry name" value="Lipovitellin-phosvitin complex, superhelical domain"/>
    <property type="match status" value="1"/>
</dbReference>
<dbReference type="OMA" id="FTCAYEN"/>
<reference evidence="6" key="2">
    <citation type="submission" date="2025-09" db="UniProtKB">
        <authorList>
            <consortium name="Ensembl"/>
        </authorList>
    </citation>
    <scope>IDENTIFICATION</scope>
</reference>
<evidence type="ECO:0000313" key="6">
    <source>
        <dbReference type="Ensembl" id="ENSCVAP00000013929.1"/>
    </source>
</evidence>
<dbReference type="PROSITE" id="PS51211">
    <property type="entry name" value="VITELLOGENIN"/>
    <property type="match status" value="1"/>
</dbReference>
<evidence type="ECO:0000256" key="2">
    <source>
        <dbReference type="ARBA" id="ARBA00022525"/>
    </source>
</evidence>
<dbReference type="Ensembl" id="ENSCVAT00000021611.1">
    <property type="protein sequence ID" value="ENSCVAP00000013929.1"/>
    <property type="gene ID" value="ENSCVAG00000016486.1"/>
</dbReference>
<organism evidence="6 7">
    <name type="scientific">Cyprinodon variegatus</name>
    <name type="common">Sheepshead minnow</name>
    <dbReference type="NCBI Taxonomy" id="28743"/>
    <lineage>
        <taxon>Eukaryota</taxon>
        <taxon>Metazoa</taxon>
        <taxon>Chordata</taxon>
        <taxon>Craniata</taxon>
        <taxon>Vertebrata</taxon>
        <taxon>Euteleostomi</taxon>
        <taxon>Actinopterygii</taxon>
        <taxon>Neopterygii</taxon>
        <taxon>Teleostei</taxon>
        <taxon>Neoteleostei</taxon>
        <taxon>Acanthomorphata</taxon>
        <taxon>Ovalentaria</taxon>
        <taxon>Atherinomorphae</taxon>
        <taxon>Cyprinodontiformes</taxon>
        <taxon>Cyprinodontidae</taxon>
        <taxon>Cyprinodon</taxon>
    </lineage>
</organism>
<dbReference type="InterPro" id="IPR009454">
    <property type="entry name" value="Lipid_transpt_open_b-sht"/>
</dbReference>
<dbReference type="Gene3D" id="1.25.10.20">
    <property type="entry name" value="Vitellinogen, superhelical"/>
    <property type="match status" value="1"/>
</dbReference>
<dbReference type="InterPro" id="IPR001747">
    <property type="entry name" value="Vitellogenin_N"/>
</dbReference>
<dbReference type="Gene3D" id="2.20.80.10">
    <property type="entry name" value="Lipovitellin-phosvitin complex, chain A, domain 4"/>
    <property type="match status" value="1"/>
</dbReference>
<comment type="subcellular location">
    <subcellularLocation>
        <location evidence="1">Secreted</location>
    </subcellularLocation>
</comment>
<evidence type="ECO:0000256" key="1">
    <source>
        <dbReference type="ARBA" id="ARBA00004613"/>
    </source>
</evidence>
<comment type="caution">
    <text evidence="4">Lacks conserved residue(s) required for the propagation of feature annotation.</text>
</comment>
<name>A0A3Q2D6D5_CYPVA</name>
<dbReference type="GO" id="GO:0034362">
    <property type="term" value="C:low-density lipoprotein particle"/>
    <property type="evidence" value="ECO:0007669"/>
    <property type="project" value="TreeGrafter"/>
</dbReference>
<dbReference type="GeneTree" id="ENSGT00590000083139"/>
<keyword evidence="2" id="KW-0964">Secreted</keyword>
<dbReference type="InterPro" id="IPR015819">
    <property type="entry name" value="Lipid_transp_b-sht_shell"/>
</dbReference>
<dbReference type="InterPro" id="IPR011030">
    <property type="entry name" value="Lipovitellin_superhlx_dom"/>
</dbReference>
<evidence type="ECO:0000256" key="4">
    <source>
        <dbReference type="PROSITE-ProRule" id="PRU00557"/>
    </source>
</evidence>
<dbReference type="GO" id="GO:0050750">
    <property type="term" value="F:low-density lipoprotein particle receptor binding"/>
    <property type="evidence" value="ECO:0007669"/>
    <property type="project" value="TreeGrafter"/>
</dbReference>
<dbReference type="PANTHER" id="PTHR13769:SF6">
    <property type="entry name" value="APOLIPOPROTEIN B-100"/>
    <property type="match status" value="1"/>
</dbReference>
<dbReference type="Pfam" id="PF01347">
    <property type="entry name" value="Vitellogenin_N"/>
    <property type="match status" value="1"/>
</dbReference>